<sequence length="643" mass="69290">MLNKLVSPRDAAALIHSGDTVTTSGFVGAGVPEALLKALADRFDEESHPRGLTLLFAAGQGDGKERGLNRLAAEGLVSRVIGGHWGLIPKLAARAVKGEIEGYNFPQGVISHLYRDIAAGKPGTISHVGLETFVDPRLGGGRVSSDKPSPDLVELITIAGCERLFYHAMPIHVALLRGSTADEHGNITMEREALILDNLAQAMAARNSGGVVIVQVDQIVAKGSLPARDVIIPGMLVDAVVLAPAELHPQTYATQYNRYYTGRYKEPEGTTAPAPLDLRKVIARRAAFELPVGGVVNLGIGMPEGVAGVAAEEGLLHHLTLTAEPGVIGGQPASGLDFGAAVNTEAIIAQGSQFDFYDGGGLDMACLGMAEVDVTGNVNVSRFGPRLAGAGGFINISQNARHLVFAGSFTASRLDVRVVDGELKIASEGRARKFGPAVEQITFSGKRAQRLGQPVLYVTERCVLRLGPEGIALIEVAPGIDIERDILAHMGFVPHIDDVALMDPRIFIDAPMGLRDDLLTVGMAQRIQFDEARDILFINLAKMNIRTLADMNEIKTRVESVLLPLGRKVDVVVNYDQTQIDDTLTHAWSDMIDDFETRLYKRATRYSTSAFLRRRLGQTLERRRRVTIFDSERAAEAALREAE</sequence>
<organism evidence="1 2">
    <name type="scientific">Granulosicoccus antarcticus IMCC3135</name>
    <dbReference type="NCBI Taxonomy" id="1192854"/>
    <lineage>
        <taxon>Bacteria</taxon>
        <taxon>Pseudomonadati</taxon>
        <taxon>Pseudomonadota</taxon>
        <taxon>Gammaproteobacteria</taxon>
        <taxon>Chromatiales</taxon>
        <taxon>Granulosicoccaceae</taxon>
        <taxon>Granulosicoccus</taxon>
    </lineage>
</organism>
<dbReference type="Proteomes" id="UP000250079">
    <property type="component" value="Chromosome"/>
</dbReference>
<keyword evidence="2" id="KW-1185">Reference proteome</keyword>
<name>A0A2Z2NV23_9GAMM</name>
<dbReference type="Pfam" id="PF01144">
    <property type="entry name" value="CoA_trans"/>
    <property type="match status" value="1"/>
</dbReference>
<evidence type="ECO:0000313" key="1">
    <source>
        <dbReference type="EMBL" id="ASJ73568.1"/>
    </source>
</evidence>
<dbReference type="PANTHER" id="PTHR43293">
    <property type="entry name" value="ACETATE COA-TRANSFERASE YDIF"/>
    <property type="match status" value="1"/>
</dbReference>
<dbReference type="AlphaFoldDB" id="A0A2Z2NV23"/>
<dbReference type="KEGG" id="gai:IMCC3135_17435"/>
<dbReference type="EC" id="2.8.3.23" evidence="1"/>
<dbReference type="InterPro" id="IPR037171">
    <property type="entry name" value="NagB/RpiA_transferase-like"/>
</dbReference>
<dbReference type="SMART" id="SM00882">
    <property type="entry name" value="CoA_trans"/>
    <property type="match status" value="2"/>
</dbReference>
<gene>
    <name evidence="1" type="primary">carA_2</name>
    <name evidence="1" type="ORF">IMCC3135_17435</name>
</gene>
<dbReference type="SUPFAM" id="SSF100950">
    <property type="entry name" value="NagB/RpiA/CoA transferase-like"/>
    <property type="match status" value="2"/>
</dbReference>
<dbReference type="GO" id="GO:0008410">
    <property type="term" value="F:CoA-transferase activity"/>
    <property type="evidence" value="ECO:0007669"/>
    <property type="project" value="InterPro"/>
</dbReference>
<keyword evidence="1" id="KW-0808">Transferase</keyword>
<reference evidence="1 2" key="1">
    <citation type="submission" date="2016-12" db="EMBL/GenBank/DDBJ databases">
        <authorList>
            <person name="Song W.-J."/>
            <person name="Kurnit D.M."/>
        </authorList>
    </citation>
    <scope>NUCLEOTIDE SEQUENCE [LARGE SCALE GENOMIC DNA]</scope>
    <source>
        <strain evidence="1 2">IMCC3135</strain>
    </source>
</reference>
<accession>A0A2Z2NV23</accession>
<evidence type="ECO:0000313" key="2">
    <source>
        <dbReference type="Proteomes" id="UP000250079"/>
    </source>
</evidence>
<dbReference type="PANTHER" id="PTHR43293:SF1">
    <property type="entry name" value="ACETATE COA-TRANSFERASE YDIF"/>
    <property type="match status" value="1"/>
</dbReference>
<dbReference type="Gene3D" id="3.40.1080.10">
    <property type="entry name" value="Glutaconate Coenzyme A-transferase"/>
    <property type="match status" value="2"/>
</dbReference>
<dbReference type="InterPro" id="IPR004165">
    <property type="entry name" value="CoA_trans_fam_I"/>
</dbReference>
<dbReference type="OrthoDB" id="9805230at2"/>
<protein>
    <submittedName>
        <fullName evidence="1">Caffeate CoA-transferase</fullName>
        <ecNumber evidence="1">2.8.3.23</ecNumber>
    </submittedName>
</protein>
<dbReference type="EMBL" id="CP018632">
    <property type="protein sequence ID" value="ASJ73568.1"/>
    <property type="molecule type" value="Genomic_DNA"/>
</dbReference>
<proteinExistence type="predicted"/>
<dbReference type="RefSeq" id="WP_088918731.1">
    <property type="nucleotide sequence ID" value="NZ_CP018632.1"/>
</dbReference>